<keyword evidence="2" id="KW-0805">Transcription regulation</keyword>
<evidence type="ECO:0000256" key="4">
    <source>
        <dbReference type="PROSITE-ProRule" id="PRU00169"/>
    </source>
</evidence>
<gene>
    <name evidence="6" type="ORF">SM0020_11030</name>
</gene>
<evidence type="ECO:0000259" key="5">
    <source>
        <dbReference type="PROSITE" id="PS50110"/>
    </source>
</evidence>
<dbReference type="PROSITE" id="PS50110">
    <property type="entry name" value="RESPONSE_REGULATORY"/>
    <property type="match status" value="1"/>
</dbReference>
<dbReference type="SMART" id="SM00448">
    <property type="entry name" value="REC"/>
    <property type="match status" value="1"/>
</dbReference>
<dbReference type="InterPro" id="IPR011006">
    <property type="entry name" value="CheY-like_superfamily"/>
</dbReference>
<name>H0FYC8_RHIML</name>
<organism evidence="6 7">
    <name type="scientific">Sinorhizobium meliloti CCNWSX0020</name>
    <dbReference type="NCBI Taxonomy" id="1107881"/>
    <lineage>
        <taxon>Bacteria</taxon>
        <taxon>Pseudomonadati</taxon>
        <taxon>Pseudomonadota</taxon>
        <taxon>Alphaproteobacteria</taxon>
        <taxon>Hyphomicrobiales</taxon>
        <taxon>Rhizobiaceae</taxon>
        <taxon>Sinorhizobium/Ensifer group</taxon>
        <taxon>Sinorhizobium</taxon>
    </lineage>
</organism>
<dbReference type="PANTHER" id="PTHR44591">
    <property type="entry name" value="STRESS RESPONSE REGULATOR PROTEIN 1"/>
    <property type="match status" value="1"/>
</dbReference>
<evidence type="ECO:0000313" key="7">
    <source>
        <dbReference type="Proteomes" id="UP000004038"/>
    </source>
</evidence>
<dbReference type="InterPro" id="IPR050595">
    <property type="entry name" value="Bact_response_regulator"/>
</dbReference>
<dbReference type="PANTHER" id="PTHR44591:SF3">
    <property type="entry name" value="RESPONSE REGULATORY DOMAIN-CONTAINING PROTEIN"/>
    <property type="match status" value="1"/>
</dbReference>
<reference evidence="6 7" key="1">
    <citation type="journal article" date="2012" name="J. Bacteriol.">
        <title>Draft Genome Sequence of Sinorhizobium meliloti CCNWSX0020, a Nitrogen-Fixing Symbiont with Copper Tolerance Capability Isolated from Lead-Zinc Mine Tailings.</title>
        <authorList>
            <person name="Li Z."/>
            <person name="Ma Z."/>
            <person name="Hao X."/>
            <person name="Wei G."/>
        </authorList>
    </citation>
    <scope>NUCLEOTIDE SEQUENCE [LARGE SCALE GENOMIC DNA]</scope>
    <source>
        <strain evidence="6 7">CCNWSX0020</strain>
    </source>
</reference>
<accession>H0FYC8</accession>
<feature type="modified residue" description="4-aspartylphosphate" evidence="4">
    <location>
        <position position="54"/>
    </location>
</feature>
<evidence type="ECO:0000256" key="3">
    <source>
        <dbReference type="ARBA" id="ARBA00023163"/>
    </source>
</evidence>
<dbReference type="InterPro" id="IPR001789">
    <property type="entry name" value="Sig_transdc_resp-reg_receiver"/>
</dbReference>
<evidence type="ECO:0000313" key="6">
    <source>
        <dbReference type="EMBL" id="EHK77982.1"/>
    </source>
</evidence>
<protein>
    <submittedName>
        <fullName evidence="6">Response regulator receiver protein</fullName>
    </submittedName>
</protein>
<keyword evidence="3" id="KW-0804">Transcription</keyword>
<sequence>MRKTVLVVEDEFLIAIDLKLLLESRGWEVLGPAATVSDALLLLGDELPEVAILDVSLKDGVVTLVAEELRARNVPFVVASAYSSPELIGGDVLTGAPNVGKPTEERRLLAALERLVGSA</sequence>
<evidence type="ECO:0000256" key="2">
    <source>
        <dbReference type="ARBA" id="ARBA00023015"/>
    </source>
</evidence>
<proteinExistence type="predicted"/>
<dbReference type="RefSeq" id="WP_003528459.1">
    <property type="nucleotide sequence ID" value="NZ_AGVV01000016.1"/>
</dbReference>
<dbReference type="AlphaFoldDB" id="H0FYC8"/>
<dbReference type="Proteomes" id="UP000004038">
    <property type="component" value="Unassembled WGS sequence"/>
</dbReference>
<dbReference type="PATRIC" id="fig|1107881.3.peg.2229"/>
<dbReference type="Pfam" id="PF00072">
    <property type="entry name" value="Response_reg"/>
    <property type="match status" value="1"/>
</dbReference>
<dbReference type="GO" id="GO:0000160">
    <property type="term" value="P:phosphorelay signal transduction system"/>
    <property type="evidence" value="ECO:0007669"/>
    <property type="project" value="InterPro"/>
</dbReference>
<keyword evidence="1 4" id="KW-0597">Phosphoprotein</keyword>
<feature type="domain" description="Response regulatory" evidence="5">
    <location>
        <begin position="4"/>
        <end position="116"/>
    </location>
</feature>
<dbReference type="SUPFAM" id="SSF52172">
    <property type="entry name" value="CheY-like"/>
    <property type="match status" value="1"/>
</dbReference>
<dbReference type="Gene3D" id="3.40.50.2300">
    <property type="match status" value="1"/>
</dbReference>
<dbReference type="EMBL" id="AGVV01000016">
    <property type="protein sequence ID" value="EHK77982.1"/>
    <property type="molecule type" value="Genomic_DNA"/>
</dbReference>
<evidence type="ECO:0000256" key="1">
    <source>
        <dbReference type="ARBA" id="ARBA00022553"/>
    </source>
</evidence>